<dbReference type="Proteomes" id="UP000029738">
    <property type="component" value="Unassembled WGS sequence"/>
</dbReference>
<protein>
    <submittedName>
        <fullName evidence="1">Uncharacterized protein</fullName>
    </submittedName>
</protein>
<sequence length="294" mass="33959">MSVLKTSLANPSRIRGIFRYLLHTKGQREKKEVLERLLSPDKLVEDKSTPRPMFNAALRESVKCGLLVKEDEEICINPDLPEEARNPQFGDQLLPNTLSHLFFASNNEDEEDFGRVCAWYLAQDIYDAPGTEKEVELRVSEQKVGDFLRMTSDRLFVQMDDWMRYLGFAWGHALKGKTVTVPDPTVYLKRNIKNLFNEHQEILLKDFIISLAKKCPLFETGKFREQVEEKIGQRQPNYLSTSTAFALFRLQDEGYIKLEKNSDANLIVLPKINNQVDWDGQISHILLGSKMYDL</sequence>
<dbReference type="EMBL" id="JHEG04000001">
    <property type="protein sequence ID" value="KAF3890429.1"/>
    <property type="molecule type" value="Genomic_DNA"/>
</dbReference>
<dbReference type="NCBIfam" id="NF041064">
    <property type="entry name" value="DpdG"/>
    <property type="match status" value="1"/>
</dbReference>
<evidence type="ECO:0000313" key="1">
    <source>
        <dbReference type="EMBL" id="KAF3890429.1"/>
    </source>
</evidence>
<accession>A0A8S9TG45</accession>
<dbReference type="InterPro" id="IPR049812">
    <property type="entry name" value="DpdG-like"/>
</dbReference>
<gene>
    <name evidence="1" type="ORF">DA73_0400037000</name>
</gene>
<evidence type="ECO:0000313" key="2">
    <source>
        <dbReference type="Proteomes" id="UP000029738"/>
    </source>
</evidence>
<name>A0A8S9TG45_9CYAN</name>
<proteinExistence type="predicted"/>
<organism evidence="1 2">
    <name type="scientific">Tolypothrix bouteillei VB521301</name>
    <dbReference type="NCBI Taxonomy" id="1479485"/>
    <lineage>
        <taxon>Bacteria</taxon>
        <taxon>Bacillati</taxon>
        <taxon>Cyanobacteriota</taxon>
        <taxon>Cyanophyceae</taxon>
        <taxon>Nostocales</taxon>
        <taxon>Tolypothrichaceae</taxon>
        <taxon>Tolypothrix</taxon>
    </lineage>
</organism>
<comment type="caution">
    <text evidence="1">The sequence shown here is derived from an EMBL/GenBank/DDBJ whole genome shotgun (WGS) entry which is preliminary data.</text>
</comment>
<dbReference type="RefSeq" id="WP_167844837.1">
    <property type="nucleotide sequence ID" value="NZ_JHEG04000001.1"/>
</dbReference>
<keyword evidence="2" id="KW-1185">Reference proteome</keyword>
<reference evidence="1" key="1">
    <citation type="journal article" date="2015" name="Genome Announc.">
        <title>Draft Genome Sequence of Tolypothrix boutellei Strain VB521301.</title>
        <authorList>
            <person name="Chandrababunaidu M.M."/>
            <person name="Singh D."/>
            <person name="Sen D."/>
            <person name="Bhan S."/>
            <person name="Das S."/>
            <person name="Gupta A."/>
            <person name="Adhikary S.P."/>
            <person name="Tripathy S."/>
        </authorList>
    </citation>
    <scope>NUCLEOTIDE SEQUENCE</scope>
    <source>
        <strain evidence="1">VB521301</strain>
    </source>
</reference>
<reference evidence="1" key="2">
    <citation type="submission" date="2019-11" db="EMBL/GenBank/DDBJ databases">
        <title>Improved Assembly of Tolypothrix boutellei genome.</title>
        <authorList>
            <person name="Sarangi A.N."/>
            <person name="Mukherjee M."/>
            <person name="Ghosh S."/>
            <person name="Singh D."/>
            <person name="Das A."/>
            <person name="Kant S."/>
            <person name="Prusty A."/>
            <person name="Tripathy S."/>
        </authorList>
    </citation>
    <scope>NUCLEOTIDE SEQUENCE</scope>
    <source>
        <strain evidence="1">VB521301</strain>
    </source>
</reference>
<dbReference type="AlphaFoldDB" id="A0A8S9TG45"/>